<feature type="region of interest" description="Disordered" evidence="1">
    <location>
        <begin position="349"/>
        <end position="375"/>
    </location>
</feature>
<dbReference type="Proteomes" id="UP000077202">
    <property type="component" value="Unassembled WGS sequence"/>
</dbReference>
<accession>A0A176VFV5</accession>
<evidence type="ECO:0000256" key="1">
    <source>
        <dbReference type="SAM" id="MobiDB-lite"/>
    </source>
</evidence>
<feature type="compositionally biased region" description="Basic and acidic residues" evidence="1">
    <location>
        <begin position="425"/>
        <end position="437"/>
    </location>
</feature>
<evidence type="ECO:0000313" key="3">
    <source>
        <dbReference type="Proteomes" id="UP000077202"/>
    </source>
</evidence>
<reference evidence="2" key="1">
    <citation type="submission" date="2016-03" db="EMBL/GenBank/DDBJ databases">
        <title>Mechanisms controlling the formation of the plant cell surface in tip-growing cells are functionally conserved among land plants.</title>
        <authorList>
            <person name="Honkanen S."/>
            <person name="Jones V.A."/>
            <person name="Morieri G."/>
            <person name="Champion C."/>
            <person name="Hetherington A.J."/>
            <person name="Kelly S."/>
            <person name="Saint-Marcoux D."/>
            <person name="Proust H."/>
            <person name="Prescott H."/>
            <person name="Dolan L."/>
        </authorList>
    </citation>
    <scope>NUCLEOTIDE SEQUENCE [LARGE SCALE GENOMIC DNA]</scope>
    <source>
        <tissue evidence="2">Whole gametophyte</tissue>
    </source>
</reference>
<keyword evidence="3" id="KW-1185">Reference proteome</keyword>
<comment type="caution">
    <text evidence="2">The sequence shown here is derived from an EMBL/GenBank/DDBJ whole genome shotgun (WGS) entry which is preliminary data.</text>
</comment>
<feature type="region of interest" description="Disordered" evidence="1">
    <location>
        <begin position="306"/>
        <end position="325"/>
    </location>
</feature>
<dbReference type="AlphaFoldDB" id="A0A176VFV5"/>
<feature type="region of interest" description="Disordered" evidence="1">
    <location>
        <begin position="425"/>
        <end position="448"/>
    </location>
</feature>
<proteinExistence type="predicted"/>
<sequence>MERKYAVDMDYESQAGELIPAVAGTKMDETEVQVEIACWAQEHPEAERVNWKDGNEPWVSFEGKLCTLHVGLGGLIWNIQVPVGYQTELSVDGSRRRCWDPLDLHDTLIVPDRNMPFHVSVVYPNQQICNAADETMLLVQQPEPEPGFDYREAQESVTNLIKKLQLSDENSDTRAHQEERLHIKSRACFRAMNRAETLSEVLDAIHTLTTFHRWSYAASGADLEDSQTSSSMKCDGNSGVSVEDDLFGPELALKWSWIRCQVEYAADACRMASRKGRNTDPKSSSRMILVRMVGVTDGLEIAHSISQSSGSSLSTESPNFKFEDSESKHMAREFDYVREASSIDTRTYKSLKGSRSISRSDSDSQLSVHSDESWEEVVGMSDDEVPTEILLQSLAMNVGEQTGVQGQLPSQNKRKFQQIYTRPGEREAAARAADDHASTTTRSTHISPGLDAGGQEFLAYCDISFNAASFSVECSIKLEQFMDNNTAAITAMGLSLDHPLRLEIVPNKEQVDALAWTGAVEVYASQQSEWHSHMSEEVCGLLCFIPYIVRHFFEMNVAAFLGHRPTREPRGDLFIGLLQTVVKRLANVDRDHCCVCSGPLLQVFRTLSSRIMWPCEDNMCQALFASWQTVSTYDADERARQEKESLAEVESDLRDDFPFSTAILDNLRSALDVYRVDSEGLHYGQMIRALARIELWNRRDLEKFL</sequence>
<organism evidence="2 3">
    <name type="scientific">Marchantia polymorpha subsp. ruderalis</name>
    <dbReference type="NCBI Taxonomy" id="1480154"/>
    <lineage>
        <taxon>Eukaryota</taxon>
        <taxon>Viridiplantae</taxon>
        <taxon>Streptophyta</taxon>
        <taxon>Embryophyta</taxon>
        <taxon>Marchantiophyta</taxon>
        <taxon>Marchantiopsida</taxon>
        <taxon>Marchantiidae</taxon>
        <taxon>Marchantiales</taxon>
        <taxon>Marchantiaceae</taxon>
        <taxon>Marchantia</taxon>
    </lineage>
</organism>
<protein>
    <submittedName>
        <fullName evidence="2">Uncharacterized protein</fullName>
    </submittedName>
</protein>
<gene>
    <name evidence="2" type="ORF">AXG93_1040s1410</name>
</gene>
<dbReference type="EMBL" id="LVLJ01003850">
    <property type="protein sequence ID" value="OAE19477.1"/>
    <property type="molecule type" value="Genomic_DNA"/>
</dbReference>
<feature type="compositionally biased region" description="Low complexity" evidence="1">
    <location>
        <begin position="306"/>
        <end position="317"/>
    </location>
</feature>
<feature type="compositionally biased region" description="Low complexity" evidence="1">
    <location>
        <begin position="350"/>
        <end position="368"/>
    </location>
</feature>
<evidence type="ECO:0000313" key="2">
    <source>
        <dbReference type="EMBL" id="OAE19477.1"/>
    </source>
</evidence>
<name>A0A176VFV5_MARPO</name>